<dbReference type="InterPro" id="IPR036397">
    <property type="entry name" value="RNaseH_sf"/>
</dbReference>
<proteinExistence type="predicted"/>
<evidence type="ECO:0000313" key="3">
    <source>
        <dbReference type="EMBL" id="KAJ8869000.1"/>
    </source>
</evidence>
<dbReference type="Gene3D" id="3.30.420.10">
    <property type="entry name" value="Ribonuclease H-like superfamily/Ribonuclease H"/>
    <property type="match status" value="1"/>
</dbReference>
<sequence length="1475" mass="163219">MPGRPCTSEILRACAGNGSAPRKPSRPTATSATFPACENQGRPSAGNRNLYRPGREARSLDRYAPARPPTPASSPKTDCLKLSRALPLQVKRGAHRDPEPTWRSRRNRRKWWAGPRSISRGFPRETPATGDPVTLREDVVVVGWGEGVDQGGDRHVQGTLTQRSPPHGQSSPLCSPAEAILGTCTVKKQFQPDPPPPRPHKPSLLDGTMDNSSAGGSSSCDSRATPSHVPQQFDSRVYHMLAQVFLFVPVDSEMIPQLGIYLCMDVTNGEELLETTLGLATSSWVPDIVQSDAVPHKQLNYFNLECFIIVFSLALNLVKRIAAGINQIPCGVAPGIFARGDRAGRCCCSAGHLRDIPFTSSSHSGAAPYPLRFTLIGSQDLVVKPHLTLHSIPQFNAELVSYLILIPRFGTKIDESKIHNHEISLVQHFYTGTKIGLDPGSELGSFDLGSGKMSVQPASTQEQLACGADRPIASCGTGVRPPGHQSPSPNDQCNPAGPRVFLALFAAPRGVRASIAPALAGFNALHLPRIYSAALNCRPSDCLQSNLPRPKPQPAVTVTSVDLWITAFGVGPLVFVRGSMNTEANYSILDNEILPTLWRFYGMDPCYFQDDNARCHVSRATMQWYADNNVRQLDWPVQSPDLNPIEHLWDELDRRVRTRQARPKSIAQLVEWLQEEWRRIPVDVLKTLVESMPDRVAAVIAARGEIGAAPEILLCSGQTNTYALFVRGALNLMFQFHRKLVAPFHVVPSSERGNYNAINTLKCACMNATSVYTQLLGMLFARFPFPSTHVQSYKPVSREAVVKEPMRVIEVSMKWRRNERAGGERGDPRENPPTSGIVRHDSHFALVGGEQANRSANAALQTMKTHAQCTAKFFFCNFAEKLFVILQMLVTVGPQRFLFLNYKGRICSRTLYHIDSCPRLRAATKWRTLYQQPKKKKTVERKKPGTQEFQRKDCDTISSAGGRELGPRTVLPDEGKASFASEGGGEKANSGTEGERQTAAKHRWLASLASTPEPDYKTNTWQHSIPRSAAFMAAAFCQVQAARTVAGNTYLRRRYVYISYHDCLTLSAHQQETEMLIIDPLPSPRIYQIHHFVGRKSWQSRTPKYPERTQLRAGHTPRILLEDLCLPIAATKDDVSGRSPMAAYVCPRIMDVQYRSTLLRLVQLSENMSSHVDERSITKGSCGYTHGMLKSSMAINIFAKYTCPYQSRVYNDVTKAGSKLAAATVQGQLALLKPFHGKVSTFKTNLRKKSLHRPTRMRPVKLVTMDANRPRHSPSVNAALTTISTSPFSITPNFSEALLKFYFQDIPPPHAKKKCRPCPNSGIPGVGPAETRDESSKMMQAGSKPRVRRGHTLWSCHRRPAAVDRAGEVRRAMVSGACIQSEGCRRTKMALDGWRKSVGSSCYVPPPPIPAPFPRPERIFGDLEDCLHRLSTPSPIKLLPDPSPEHIFVQLVGDCPPAWLPLETPSWNFPKVLTC</sequence>
<feature type="compositionally biased region" description="Low complexity" evidence="1">
    <location>
        <begin position="212"/>
        <end position="222"/>
    </location>
</feature>
<feature type="region of interest" description="Disordered" evidence="1">
    <location>
        <begin position="957"/>
        <end position="1000"/>
    </location>
</feature>
<evidence type="ECO:0000259" key="2">
    <source>
        <dbReference type="Pfam" id="PF13358"/>
    </source>
</evidence>
<name>A0ABQ9G996_9NEOP</name>
<evidence type="ECO:0000256" key="1">
    <source>
        <dbReference type="SAM" id="MobiDB-lite"/>
    </source>
</evidence>
<feature type="region of interest" description="Disordered" evidence="1">
    <location>
        <begin position="187"/>
        <end position="228"/>
    </location>
</feature>
<protein>
    <recommendedName>
        <fullName evidence="2">Tc1-like transposase DDE domain-containing protein</fullName>
    </recommendedName>
</protein>
<feature type="region of interest" description="Disordered" evidence="1">
    <location>
        <begin position="147"/>
        <end position="175"/>
    </location>
</feature>
<comment type="caution">
    <text evidence="3">The sequence shown here is derived from an EMBL/GenBank/DDBJ whole genome shotgun (WGS) entry which is preliminary data.</text>
</comment>
<dbReference type="Proteomes" id="UP001159363">
    <property type="component" value="Chromosome 13"/>
</dbReference>
<evidence type="ECO:0000313" key="4">
    <source>
        <dbReference type="Proteomes" id="UP001159363"/>
    </source>
</evidence>
<dbReference type="EMBL" id="JARBHB010000014">
    <property type="protein sequence ID" value="KAJ8869000.1"/>
    <property type="molecule type" value="Genomic_DNA"/>
</dbReference>
<feature type="domain" description="Tc1-like transposase DDE" evidence="2">
    <location>
        <begin position="611"/>
        <end position="664"/>
    </location>
</feature>
<dbReference type="InterPro" id="IPR038717">
    <property type="entry name" value="Tc1-like_DDE_dom"/>
</dbReference>
<feature type="region of interest" description="Disordered" evidence="1">
    <location>
        <begin position="1313"/>
        <end position="1348"/>
    </location>
</feature>
<feature type="compositionally biased region" description="Polar residues" evidence="1">
    <location>
        <begin position="158"/>
        <end position="173"/>
    </location>
</feature>
<reference evidence="3 4" key="1">
    <citation type="submission" date="2023-02" db="EMBL/GenBank/DDBJ databases">
        <title>LHISI_Scaffold_Assembly.</title>
        <authorList>
            <person name="Stuart O.P."/>
            <person name="Cleave R."/>
            <person name="Magrath M.J.L."/>
            <person name="Mikheyev A.S."/>
        </authorList>
    </citation>
    <scope>NUCLEOTIDE SEQUENCE [LARGE SCALE GENOMIC DNA]</scope>
    <source>
        <strain evidence="3">Daus_M_001</strain>
        <tissue evidence="3">Leg muscle</tissue>
    </source>
</reference>
<accession>A0ABQ9G996</accession>
<gene>
    <name evidence="3" type="ORF">PR048_030546</name>
</gene>
<organism evidence="3 4">
    <name type="scientific">Dryococelus australis</name>
    <dbReference type="NCBI Taxonomy" id="614101"/>
    <lineage>
        <taxon>Eukaryota</taxon>
        <taxon>Metazoa</taxon>
        <taxon>Ecdysozoa</taxon>
        <taxon>Arthropoda</taxon>
        <taxon>Hexapoda</taxon>
        <taxon>Insecta</taxon>
        <taxon>Pterygota</taxon>
        <taxon>Neoptera</taxon>
        <taxon>Polyneoptera</taxon>
        <taxon>Phasmatodea</taxon>
        <taxon>Verophasmatodea</taxon>
        <taxon>Anareolatae</taxon>
        <taxon>Phasmatidae</taxon>
        <taxon>Eurycanthinae</taxon>
        <taxon>Dryococelus</taxon>
    </lineage>
</organism>
<keyword evidence="4" id="KW-1185">Reference proteome</keyword>
<feature type="region of interest" description="Disordered" evidence="1">
    <location>
        <begin position="15"/>
        <end position="80"/>
    </location>
</feature>
<dbReference type="Pfam" id="PF13358">
    <property type="entry name" value="DDE_3"/>
    <property type="match status" value="1"/>
</dbReference>